<keyword evidence="6" id="KW-0677">Repeat</keyword>
<evidence type="ECO:0000313" key="13">
    <source>
        <dbReference type="Proteomes" id="UP000314981"/>
    </source>
</evidence>
<dbReference type="SMART" id="SM00032">
    <property type="entry name" value="CCP"/>
    <property type="match status" value="5"/>
</dbReference>
<dbReference type="Proteomes" id="UP000314981">
    <property type="component" value="Chromosome 16"/>
</dbReference>
<dbReference type="PROSITE" id="PS50923">
    <property type="entry name" value="SUSHI"/>
    <property type="match status" value="4"/>
</dbReference>
<sequence length="384" mass="44102">MFLLINIVLTLWFSCAHGQVKPCDVPVIKHGRLYYAFKGYFPASVGQQFSYRCNRYFVTPSQSSWDYMTCTLKGWSPEVPCLRQCTFNYLENGYYTNSQEKYLQGKTVRVRCHDGYSLHNNQNTMTCTEKGWYPPPICVRVGLPCGLPPSIQNGAVRHKKDSYQYGEKVTYTCDEGFRIYGFASIRCLGGKWSRTPKCISTDCFNLPSFDDAVLTGKKKKSYRSGEQVAFKCRPYYQLNGSNTIQCVKSKWIGRPVCRDVSCVNPPRVENAVIQSEKPRYQNGERVRYKCTGTYDILGDIEVTCLNGTWTKPPQCKEACEISEEMMKKHNLQLKWTSKKLYSKTQDHIEFICKRGYHPVTPYPTFRAACREGQVVYPHCGQDTG</sequence>
<dbReference type="STRING" id="30522.A0A4W2CM66"/>
<reference evidence="12" key="2">
    <citation type="submission" date="2025-08" db="UniProtKB">
        <authorList>
            <consortium name="Ensembl"/>
        </authorList>
    </citation>
    <scope>IDENTIFICATION</scope>
</reference>
<dbReference type="InterPro" id="IPR000436">
    <property type="entry name" value="Sushi_SCR_CCP_dom"/>
</dbReference>
<comment type="subcellular location">
    <subcellularLocation>
        <location evidence="2">Secreted</location>
    </subcellularLocation>
    <subcellularLocation>
        <location evidence="1">Virion</location>
    </subcellularLocation>
</comment>
<feature type="chain" id="PRO_5021423767" description="Sushi domain-containing protein" evidence="10">
    <location>
        <begin position="19"/>
        <end position="384"/>
    </location>
</feature>
<dbReference type="InterPro" id="IPR035976">
    <property type="entry name" value="Sushi/SCR/CCP_sf"/>
</dbReference>
<feature type="domain" description="Sushi" evidence="11">
    <location>
        <begin position="201"/>
        <end position="259"/>
    </location>
</feature>
<feature type="domain" description="Sushi" evidence="11">
    <location>
        <begin position="83"/>
        <end position="140"/>
    </location>
</feature>
<feature type="disulfide bond" evidence="9">
    <location>
        <begin position="203"/>
        <end position="246"/>
    </location>
</feature>
<dbReference type="FunFam" id="2.10.70.10:FF:000060">
    <property type="entry name" value="Complement inhibitory factor H"/>
    <property type="match status" value="1"/>
</dbReference>
<dbReference type="AlphaFoldDB" id="A0A4W2CM66"/>
<evidence type="ECO:0000256" key="4">
    <source>
        <dbReference type="ARBA" id="ARBA00022659"/>
    </source>
</evidence>
<evidence type="ECO:0000256" key="9">
    <source>
        <dbReference type="PROSITE-ProRule" id="PRU00302"/>
    </source>
</evidence>
<evidence type="ECO:0000256" key="3">
    <source>
        <dbReference type="ARBA" id="ARBA00022525"/>
    </source>
</evidence>
<feature type="domain" description="Sushi" evidence="11">
    <location>
        <begin position="260"/>
        <end position="317"/>
    </location>
</feature>
<keyword evidence="7 9" id="KW-1015">Disulfide bond</keyword>
<reference evidence="12 13" key="1">
    <citation type="submission" date="2018-11" db="EMBL/GenBank/DDBJ databases">
        <title>Haplotype-resolved cattle genomes.</title>
        <authorList>
            <person name="Low W.Y."/>
            <person name="Tearle R."/>
            <person name="Bickhart D.M."/>
            <person name="Rosen B.D."/>
            <person name="Koren S."/>
            <person name="Rhie A."/>
            <person name="Hiendleder S."/>
            <person name="Phillippy A.M."/>
            <person name="Smith T.P.L."/>
            <person name="Williams J.L."/>
        </authorList>
    </citation>
    <scope>NUCLEOTIDE SEQUENCE [LARGE SCALE GENOMIC DNA]</scope>
</reference>
<evidence type="ECO:0000256" key="6">
    <source>
        <dbReference type="ARBA" id="ARBA00022737"/>
    </source>
</evidence>
<feature type="signal peptide" evidence="10">
    <location>
        <begin position="1"/>
        <end position="18"/>
    </location>
</feature>
<protein>
    <recommendedName>
        <fullName evidence="11">Sushi domain-containing protein</fullName>
    </recommendedName>
</protein>
<dbReference type="Pfam" id="PF00084">
    <property type="entry name" value="Sushi"/>
    <property type="match status" value="5"/>
</dbReference>
<dbReference type="CDD" id="cd00033">
    <property type="entry name" value="CCP"/>
    <property type="match status" value="4"/>
</dbReference>
<proteinExistence type="predicted"/>
<dbReference type="InterPro" id="IPR051503">
    <property type="entry name" value="ComplSys_Reg/VirEntry_Med"/>
</dbReference>
<dbReference type="FunFam" id="2.10.70.10:FF:000026">
    <property type="entry name" value="Complement inhibitory factor H"/>
    <property type="match status" value="2"/>
</dbReference>
<keyword evidence="5 10" id="KW-0732">Signal</keyword>
<keyword evidence="3" id="KW-0964">Secreted</keyword>
<evidence type="ECO:0000256" key="1">
    <source>
        <dbReference type="ARBA" id="ARBA00004328"/>
    </source>
</evidence>
<dbReference type="Gene3D" id="2.10.70.10">
    <property type="entry name" value="Complement Module, domain 1"/>
    <property type="match status" value="6"/>
</dbReference>
<evidence type="ECO:0000256" key="5">
    <source>
        <dbReference type="ARBA" id="ARBA00022729"/>
    </source>
</evidence>
<dbReference type="OMA" id="PQCKEAC"/>
<dbReference type="PANTHER" id="PTHR45785:SF2">
    <property type="entry name" value="COMPLEMENT FACTOR H-RELATED"/>
    <property type="match status" value="1"/>
</dbReference>
<name>A0A4W2CM66_BOBOX</name>
<evidence type="ECO:0000256" key="10">
    <source>
        <dbReference type="SAM" id="SignalP"/>
    </source>
</evidence>
<organism evidence="12 13">
    <name type="scientific">Bos indicus x Bos taurus</name>
    <name type="common">Hybrid cattle</name>
    <dbReference type="NCBI Taxonomy" id="30522"/>
    <lineage>
        <taxon>Eukaryota</taxon>
        <taxon>Metazoa</taxon>
        <taxon>Chordata</taxon>
        <taxon>Craniata</taxon>
        <taxon>Vertebrata</taxon>
        <taxon>Euteleostomi</taxon>
        <taxon>Mammalia</taxon>
        <taxon>Eutheria</taxon>
        <taxon>Laurasiatheria</taxon>
        <taxon>Artiodactyla</taxon>
        <taxon>Ruminantia</taxon>
        <taxon>Pecora</taxon>
        <taxon>Bovidae</taxon>
        <taxon>Bovinae</taxon>
        <taxon>Bos</taxon>
    </lineage>
</organism>
<dbReference type="GO" id="GO:0005576">
    <property type="term" value="C:extracellular region"/>
    <property type="evidence" value="ECO:0007669"/>
    <property type="project" value="UniProtKB-SubCell"/>
</dbReference>
<evidence type="ECO:0000256" key="8">
    <source>
        <dbReference type="ARBA" id="ARBA00023180"/>
    </source>
</evidence>
<evidence type="ECO:0000259" key="11">
    <source>
        <dbReference type="PROSITE" id="PS50923"/>
    </source>
</evidence>
<dbReference type="SUPFAM" id="SSF57535">
    <property type="entry name" value="Complement control module/SCR domain"/>
    <property type="match status" value="6"/>
</dbReference>
<evidence type="ECO:0000256" key="7">
    <source>
        <dbReference type="ARBA" id="ARBA00023157"/>
    </source>
</evidence>
<comment type="caution">
    <text evidence="9">Lacks conserved residue(s) required for the propagation of feature annotation.</text>
</comment>
<keyword evidence="8" id="KW-0325">Glycoprotein</keyword>
<reference evidence="12" key="3">
    <citation type="submission" date="2025-09" db="UniProtKB">
        <authorList>
            <consortium name="Ensembl"/>
        </authorList>
    </citation>
    <scope>IDENTIFICATION</scope>
</reference>
<dbReference type="FunFam" id="2.10.70.10:FF:000054">
    <property type="entry name" value="Complement inhibitory factor H"/>
    <property type="match status" value="1"/>
</dbReference>
<keyword evidence="4 9" id="KW-0768">Sushi</keyword>
<feature type="domain" description="Sushi" evidence="11">
    <location>
        <begin position="143"/>
        <end position="200"/>
    </location>
</feature>
<dbReference type="Ensembl" id="ENSBIXT00000001922.1">
    <property type="protein sequence ID" value="ENSBIXP00000007402.1"/>
    <property type="gene ID" value="ENSBIXG00000001338.1"/>
</dbReference>
<evidence type="ECO:0000256" key="2">
    <source>
        <dbReference type="ARBA" id="ARBA00004613"/>
    </source>
</evidence>
<accession>A0A4W2CM66</accession>
<keyword evidence="13" id="KW-1185">Reference proteome</keyword>
<evidence type="ECO:0000313" key="12">
    <source>
        <dbReference type="Ensembl" id="ENSBIXP00000007402.1"/>
    </source>
</evidence>
<dbReference type="PANTHER" id="PTHR45785">
    <property type="entry name" value="COMPLEMENT FACTOR H-RELATED"/>
    <property type="match status" value="1"/>
</dbReference>